<feature type="domain" description="FLYWCH-type" evidence="4">
    <location>
        <begin position="145"/>
        <end position="199"/>
    </location>
</feature>
<sequence>MSMKLAAKTFRVPRTTLRVRFKNQDKDGKPGAPTLLSKKEEESLVNFILQHWKSRSCKRREVTFVNNTLGKPMAVIQGFTYYCSSKSSLSISWRCTRGKPFRWVQNKRGKLLGLINGFTFYTNTKNITSILWRCCRSVIVATNLAGKQVAVLNGFTYYCAAVGTSTVAWRCTRGKMCKARFVTTRDMYYVIRKQGCHDHNPPKFFVADGILYKGKKNLNEITYYE</sequence>
<dbReference type="Gene3D" id="2.20.25.240">
    <property type="match status" value="2"/>
</dbReference>
<dbReference type="EMBL" id="OV170224">
    <property type="protein sequence ID" value="CAH0723911.1"/>
    <property type="molecule type" value="Genomic_DNA"/>
</dbReference>
<dbReference type="Pfam" id="PF04500">
    <property type="entry name" value="FLYWCH"/>
    <property type="match status" value="1"/>
</dbReference>
<dbReference type="Proteomes" id="UP000838878">
    <property type="component" value="Chromosome 4"/>
</dbReference>
<keyword evidence="2" id="KW-0863">Zinc-finger</keyword>
<proteinExistence type="predicted"/>
<dbReference type="OrthoDB" id="7490491at2759"/>
<protein>
    <recommendedName>
        <fullName evidence="4">FLYWCH-type domain-containing protein</fullName>
    </recommendedName>
</protein>
<keyword evidence="1" id="KW-0479">Metal-binding</keyword>
<dbReference type="GO" id="GO:0008270">
    <property type="term" value="F:zinc ion binding"/>
    <property type="evidence" value="ECO:0007669"/>
    <property type="project" value="UniProtKB-KW"/>
</dbReference>
<evidence type="ECO:0000256" key="2">
    <source>
        <dbReference type="ARBA" id="ARBA00022771"/>
    </source>
</evidence>
<gene>
    <name evidence="5" type="ORF">BINO364_LOCUS9679</name>
</gene>
<evidence type="ECO:0000313" key="5">
    <source>
        <dbReference type="EMBL" id="CAH0723911.1"/>
    </source>
</evidence>
<evidence type="ECO:0000259" key="4">
    <source>
        <dbReference type="Pfam" id="PF04500"/>
    </source>
</evidence>
<dbReference type="AlphaFoldDB" id="A0A8J9YDN2"/>
<keyword evidence="3" id="KW-0862">Zinc</keyword>
<name>A0A8J9YDN2_9NEOP</name>
<keyword evidence="6" id="KW-1185">Reference proteome</keyword>
<evidence type="ECO:0000256" key="3">
    <source>
        <dbReference type="ARBA" id="ARBA00022833"/>
    </source>
</evidence>
<accession>A0A8J9YDN2</accession>
<feature type="non-terminal residue" evidence="5">
    <location>
        <position position="225"/>
    </location>
</feature>
<evidence type="ECO:0000256" key="1">
    <source>
        <dbReference type="ARBA" id="ARBA00022723"/>
    </source>
</evidence>
<reference evidence="5" key="1">
    <citation type="submission" date="2021-12" db="EMBL/GenBank/DDBJ databases">
        <authorList>
            <person name="Martin H S."/>
        </authorList>
    </citation>
    <scope>NUCLEOTIDE SEQUENCE</scope>
</reference>
<dbReference type="InterPro" id="IPR007588">
    <property type="entry name" value="Znf_FLYWCH"/>
</dbReference>
<organism evidence="5 6">
    <name type="scientific">Brenthis ino</name>
    <name type="common">lesser marbled fritillary</name>
    <dbReference type="NCBI Taxonomy" id="405034"/>
    <lineage>
        <taxon>Eukaryota</taxon>
        <taxon>Metazoa</taxon>
        <taxon>Ecdysozoa</taxon>
        <taxon>Arthropoda</taxon>
        <taxon>Hexapoda</taxon>
        <taxon>Insecta</taxon>
        <taxon>Pterygota</taxon>
        <taxon>Neoptera</taxon>
        <taxon>Endopterygota</taxon>
        <taxon>Lepidoptera</taxon>
        <taxon>Glossata</taxon>
        <taxon>Ditrysia</taxon>
        <taxon>Papilionoidea</taxon>
        <taxon>Nymphalidae</taxon>
        <taxon>Heliconiinae</taxon>
        <taxon>Argynnini</taxon>
        <taxon>Brenthis</taxon>
    </lineage>
</organism>
<evidence type="ECO:0000313" key="6">
    <source>
        <dbReference type="Proteomes" id="UP000838878"/>
    </source>
</evidence>